<dbReference type="Pfam" id="PF04972">
    <property type="entry name" value="BON"/>
    <property type="match status" value="2"/>
</dbReference>
<dbReference type="AlphaFoldDB" id="A0A0K0XY17"/>
<evidence type="ECO:0000313" key="2">
    <source>
        <dbReference type="Proteomes" id="UP000066624"/>
    </source>
</evidence>
<accession>A0A0K0XY17</accession>
<dbReference type="InterPro" id="IPR051686">
    <property type="entry name" value="Lipoprotein_DolP"/>
</dbReference>
<dbReference type="EMBL" id="CP012154">
    <property type="protein sequence ID" value="AKS42594.1"/>
    <property type="molecule type" value="Genomic_DNA"/>
</dbReference>
<dbReference type="PROSITE" id="PS51257">
    <property type="entry name" value="PROKAR_LIPOPROTEIN"/>
    <property type="match status" value="1"/>
</dbReference>
<proteinExistence type="predicted"/>
<dbReference type="PANTHER" id="PTHR34606">
    <property type="entry name" value="BON DOMAIN-CONTAINING PROTEIN"/>
    <property type="match status" value="1"/>
</dbReference>
<dbReference type="RefSeq" id="WP_049726147.1">
    <property type="nucleotide sequence ID" value="NZ_CP012154.1"/>
</dbReference>
<dbReference type="STRING" id="1579979.WM2015_2231"/>
<dbReference type="Proteomes" id="UP000066624">
    <property type="component" value="Chromosome"/>
</dbReference>
<dbReference type="SMART" id="SM00749">
    <property type="entry name" value="BON"/>
    <property type="match status" value="2"/>
</dbReference>
<dbReference type="InterPro" id="IPR007055">
    <property type="entry name" value="BON_dom"/>
</dbReference>
<dbReference type="Gene3D" id="3.30.1340.30">
    <property type="match status" value="1"/>
</dbReference>
<gene>
    <name evidence="1" type="ORF">WM2015_2231</name>
</gene>
<dbReference type="InterPro" id="IPR014004">
    <property type="entry name" value="Transpt-assoc_nodulatn_dom_bac"/>
</dbReference>
<sequence>MTKTLLRTALILLTLQLLVGCAAVVVGGAAATGLAVQDRRSFGTVVDDNVLEIRVGDALYGDEAFDTSSRIRIVAYDGWVLLAGEVLDQRRVERATELVRQVDGVVRLFNELTPQAKASLGRRNSDRWISTRVKTSLAAIDLPDFNATRVKVMTTRGVVYLMGLVSREEAEAATEQARVVRGVERVVTMFQYLEELPETEVLD</sequence>
<dbReference type="KEGG" id="wma:WM2015_2231"/>
<organism evidence="1 2">
    <name type="scientific">Wenzhouxiangella marina</name>
    <dbReference type="NCBI Taxonomy" id="1579979"/>
    <lineage>
        <taxon>Bacteria</taxon>
        <taxon>Pseudomonadati</taxon>
        <taxon>Pseudomonadota</taxon>
        <taxon>Gammaproteobacteria</taxon>
        <taxon>Chromatiales</taxon>
        <taxon>Wenzhouxiangellaceae</taxon>
        <taxon>Wenzhouxiangella</taxon>
    </lineage>
</organism>
<evidence type="ECO:0000313" key="1">
    <source>
        <dbReference type="EMBL" id="AKS42594.1"/>
    </source>
</evidence>
<keyword evidence="2" id="KW-1185">Reference proteome</keyword>
<reference evidence="2" key="1">
    <citation type="submission" date="2015-07" db="EMBL/GenBank/DDBJ databases">
        <authorList>
            <person name="Kim K.M."/>
        </authorList>
    </citation>
    <scope>NUCLEOTIDE SEQUENCE [LARGE SCALE GENOMIC DNA]</scope>
    <source>
        <strain evidence="2">KCTC 42284</strain>
    </source>
</reference>
<protein>
    <submittedName>
        <fullName evidence="1">Transport-associated protein</fullName>
    </submittedName>
</protein>
<dbReference type="PROSITE" id="PS50914">
    <property type="entry name" value="BON"/>
    <property type="match status" value="2"/>
</dbReference>
<name>A0A0K0XY17_9GAMM</name>
<dbReference type="PANTHER" id="PTHR34606:SF4">
    <property type="entry name" value="OUTER MEMBRANE LIPOPROTEIN DOLP"/>
    <property type="match status" value="1"/>
</dbReference>